<proteinExistence type="predicted"/>
<organism evidence="1 2">
    <name type="scientific">Streptomyces coeruleorubidus</name>
    <dbReference type="NCBI Taxonomy" id="116188"/>
    <lineage>
        <taxon>Bacteria</taxon>
        <taxon>Bacillati</taxon>
        <taxon>Actinomycetota</taxon>
        <taxon>Actinomycetes</taxon>
        <taxon>Kitasatosporales</taxon>
        <taxon>Streptomycetaceae</taxon>
        <taxon>Streptomyces</taxon>
    </lineage>
</organism>
<dbReference type="AlphaFoldDB" id="A0A5J6HXV3"/>
<gene>
    <name evidence="1" type="ORF">CP976_07255</name>
</gene>
<evidence type="ECO:0000313" key="2">
    <source>
        <dbReference type="Proteomes" id="UP000326598"/>
    </source>
</evidence>
<dbReference type="EMBL" id="CP023694">
    <property type="protein sequence ID" value="QEV23962.1"/>
    <property type="molecule type" value="Genomic_DNA"/>
</dbReference>
<reference evidence="1 2" key="1">
    <citation type="submission" date="2017-09" db="EMBL/GenBank/DDBJ databases">
        <authorList>
            <person name="Lee N."/>
            <person name="Cho B.-K."/>
        </authorList>
    </citation>
    <scope>NUCLEOTIDE SEQUENCE [LARGE SCALE GENOMIC DNA]</scope>
    <source>
        <strain evidence="1 2">ATCC 13740</strain>
    </source>
</reference>
<dbReference type="RefSeq" id="WP_150479582.1">
    <property type="nucleotide sequence ID" value="NZ_BMTB01000010.1"/>
</dbReference>
<name>A0A5J6HXV3_STRC4</name>
<protein>
    <recommendedName>
        <fullName evidence="3">CARDB domain-containing protein</fullName>
    </recommendedName>
</protein>
<dbReference type="GeneID" id="91415881"/>
<evidence type="ECO:0000313" key="1">
    <source>
        <dbReference type="EMBL" id="QEV23962.1"/>
    </source>
</evidence>
<sequence length="108" mass="11210">MPRTNIATTQATRSGTVLPAATAGDVTNGNSTANDGRVVLIVRNTGASSRTITFQTNVSVDGLTAPVRSETIPAGETQVFGPFSPNDYGTVLAYNVDNAELTVQALRV</sequence>
<accession>A0A5J6HXV3</accession>
<dbReference type="KEGG" id="scoe:CP976_07255"/>
<dbReference type="Proteomes" id="UP000326598">
    <property type="component" value="Chromosome"/>
</dbReference>
<evidence type="ECO:0008006" key="3">
    <source>
        <dbReference type="Google" id="ProtNLM"/>
    </source>
</evidence>